<evidence type="ECO:0000256" key="2">
    <source>
        <dbReference type="SAM" id="Phobius"/>
    </source>
</evidence>
<dbReference type="SMART" id="SM00460">
    <property type="entry name" value="TGc"/>
    <property type="match status" value="1"/>
</dbReference>
<feature type="transmembrane region" description="Helical" evidence="2">
    <location>
        <begin position="191"/>
        <end position="211"/>
    </location>
</feature>
<keyword evidence="2" id="KW-1133">Transmembrane helix</keyword>
<evidence type="ECO:0000256" key="1">
    <source>
        <dbReference type="SAM" id="MobiDB-lite"/>
    </source>
</evidence>
<dbReference type="AlphaFoldDB" id="A0A7X5R107"/>
<sequence length="783" mass="85193">MSDAKKNRSALTRQPARDVVANSLFFVALMGVAAVTLWPVYQHPSVFIVVGVTLILGSALALVGALTRMPVWMLVIATLVLYLALGSGLAVPQYATAPFVPSIDGLRELLLGSALAWKQLLTVDAPVGEYQALLVPPFVIVLIGSVVGLSVLLRARRFAAAGVLAPVVLFVFGLVYGVANVRSPIAQISGHWWLVAQAFAFVVLVTVWMLWRARRRRSIATAVMASAEGAPKVAAQSSWPRIRSAIAAVVVLAVGGGLATGAVSIATPTQARDVLRDTVAPPFDPSDYASPLSSFRSYLADDRIDQTMFTVDGLPDGARIRIATLDTYDGILYRVGTPESPSGLTDFARVPYTIDQSDRDGDDINVTVTVDGYRGVWVPTAGWLKSIAFDGNRSAQLTNSFFYNRDGGTAAATSGLQNGDAYELSAVLNTELSDEELTKLKPGKAPLTLLDEVPAVLRTTVKDWSDDVEGEGAKLVAIADTLREGYISHGKPDEVYSRSGHALDRIVQFLDEPRLIGDAEQYAVTMSLLAQQVGFPSRVVFGFLPEDGSGVITGENVTAWTEVNTNEGWVAIDATPEWREIPEEEPQDPEKVSHPLSVPPPPPPENDDTAVPYLPDAEDNKDDDEAPEWLAILLAVLIVAGWVALVVFIVCLPFILIAAAKRWRRKKRRAAEQPLDRVTGAWREVVDVAVDNGAEPPGSRTRLEYADALGQPRVMGLARAADRAVFNTDPVDAEFAEHYWDEVTGLRKNWADDLSRRDRWKARYSLRSLGGTRFRSIRRRPRE</sequence>
<dbReference type="Pfam" id="PF01841">
    <property type="entry name" value="Transglut_core"/>
    <property type="match status" value="1"/>
</dbReference>
<dbReference type="PANTHER" id="PTHR42736:SF1">
    <property type="entry name" value="PROTEIN-GLUTAMINE GAMMA-GLUTAMYLTRANSFERASE"/>
    <property type="match status" value="1"/>
</dbReference>
<feature type="transmembrane region" description="Helical" evidence="2">
    <location>
        <begin position="71"/>
        <end position="91"/>
    </location>
</feature>
<feature type="transmembrane region" description="Helical" evidence="2">
    <location>
        <begin position="46"/>
        <end position="64"/>
    </location>
</feature>
<feature type="domain" description="Transglutaminase-like" evidence="3">
    <location>
        <begin position="511"/>
        <end position="576"/>
    </location>
</feature>
<dbReference type="InterPro" id="IPR038765">
    <property type="entry name" value="Papain-like_cys_pep_sf"/>
</dbReference>
<dbReference type="InterPro" id="IPR002931">
    <property type="entry name" value="Transglutaminase-like"/>
</dbReference>
<keyword evidence="2" id="KW-0812">Transmembrane</keyword>
<dbReference type="EMBL" id="JAAMOX010000001">
    <property type="protein sequence ID" value="NIH53606.1"/>
    <property type="molecule type" value="Genomic_DNA"/>
</dbReference>
<comment type="caution">
    <text evidence="4">The sequence shown here is derived from an EMBL/GenBank/DDBJ whole genome shotgun (WGS) entry which is preliminary data.</text>
</comment>
<dbReference type="Proteomes" id="UP000541033">
    <property type="component" value="Unassembled WGS sequence"/>
</dbReference>
<keyword evidence="2" id="KW-0472">Membrane</keyword>
<feature type="transmembrane region" description="Helical" evidence="2">
    <location>
        <begin position="130"/>
        <end position="151"/>
    </location>
</feature>
<feature type="transmembrane region" description="Helical" evidence="2">
    <location>
        <begin position="158"/>
        <end position="179"/>
    </location>
</feature>
<evidence type="ECO:0000313" key="4">
    <source>
        <dbReference type="EMBL" id="NIH53606.1"/>
    </source>
</evidence>
<keyword evidence="5" id="KW-1185">Reference proteome</keyword>
<dbReference type="PANTHER" id="PTHR42736">
    <property type="entry name" value="PROTEIN-GLUTAMINE GAMMA-GLUTAMYLTRANSFERASE"/>
    <property type="match status" value="1"/>
</dbReference>
<protein>
    <recommendedName>
        <fullName evidence="3">Transglutaminase-like domain-containing protein</fullName>
    </recommendedName>
</protein>
<dbReference type="RefSeq" id="WP_167149344.1">
    <property type="nucleotide sequence ID" value="NZ_JAAMOX010000001.1"/>
</dbReference>
<accession>A0A7X5R107</accession>
<gene>
    <name evidence="4" type="ORF">FHX76_001474</name>
</gene>
<proteinExistence type="predicted"/>
<name>A0A7X5R107_9MICO</name>
<reference evidence="4 5" key="1">
    <citation type="submission" date="2020-02" db="EMBL/GenBank/DDBJ databases">
        <title>Sequencing the genomes of 1000 actinobacteria strains.</title>
        <authorList>
            <person name="Klenk H.-P."/>
        </authorList>
    </citation>
    <scope>NUCLEOTIDE SEQUENCE [LARGE SCALE GENOMIC DNA]</scope>
    <source>
        <strain evidence="4 5">DSM 27960</strain>
    </source>
</reference>
<organism evidence="4 5">
    <name type="scientific">Lysinibacter cavernae</name>
    <dbReference type="NCBI Taxonomy" id="1640652"/>
    <lineage>
        <taxon>Bacteria</taxon>
        <taxon>Bacillati</taxon>
        <taxon>Actinomycetota</taxon>
        <taxon>Actinomycetes</taxon>
        <taxon>Micrococcales</taxon>
        <taxon>Microbacteriaceae</taxon>
        <taxon>Lysinibacter</taxon>
    </lineage>
</organism>
<feature type="region of interest" description="Disordered" evidence="1">
    <location>
        <begin position="582"/>
        <end position="622"/>
    </location>
</feature>
<evidence type="ECO:0000313" key="5">
    <source>
        <dbReference type="Proteomes" id="UP000541033"/>
    </source>
</evidence>
<feature type="transmembrane region" description="Helical" evidence="2">
    <location>
        <begin position="245"/>
        <end position="266"/>
    </location>
</feature>
<evidence type="ECO:0000259" key="3">
    <source>
        <dbReference type="SMART" id="SM00460"/>
    </source>
</evidence>
<feature type="transmembrane region" description="Helical" evidence="2">
    <location>
        <begin position="20"/>
        <end position="40"/>
    </location>
</feature>
<dbReference type="SUPFAM" id="SSF54001">
    <property type="entry name" value="Cysteine proteinases"/>
    <property type="match status" value="1"/>
</dbReference>
<dbReference type="Gene3D" id="3.10.620.30">
    <property type="match status" value="1"/>
</dbReference>
<dbReference type="InterPro" id="IPR052901">
    <property type="entry name" value="Bact_TGase-like"/>
</dbReference>
<feature type="transmembrane region" description="Helical" evidence="2">
    <location>
        <begin position="629"/>
        <end position="659"/>
    </location>
</feature>